<protein>
    <recommendedName>
        <fullName evidence="2">3-hydroxyisobutyryl-CoA hydrolase</fullName>
        <ecNumber evidence="2">3.1.2.4</ecNumber>
    </recommendedName>
</protein>
<evidence type="ECO:0000313" key="6">
    <source>
        <dbReference type="Proteomes" id="UP000199328"/>
    </source>
</evidence>
<dbReference type="RefSeq" id="WP_092499910.1">
    <property type="nucleotide sequence ID" value="NZ_FNFV01000003.1"/>
</dbReference>
<dbReference type="GO" id="GO:0003860">
    <property type="term" value="F:3-hydroxyisobutyryl-CoA hydrolase activity"/>
    <property type="evidence" value="ECO:0007669"/>
    <property type="project" value="UniProtKB-EC"/>
</dbReference>
<feature type="domain" description="Enoyl-CoA hydratase/isomerase" evidence="4">
    <location>
        <begin position="14"/>
        <end position="338"/>
    </location>
</feature>
<dbReference type="EC" id="3.1.2.4" evidence="2"/>
<evidence type="ECO:0000256" key="3">
    <source>
        <dbReference type="ARBA" id="ARBA00022801"/>
    </source>
</evidence>
<dbReference type="Gene3D" id="3.90.226.10">
    <property type="entry name" value="2-enoyl-CoA Hydratase, Chain A, domain 1"/>
    <property type="match status" value="1"/>
</dbReference>
<name>A0A1G9CTT0_9RHOB</name>
<dbReference type="PANTHER" id="PTHR43176:SF3">
    <property type="entry name" value="3-HYDROXYISOBUTYRYL-COA HYDROLASE, MITOCHONDRIAL"/>
    <property type="match status" value="1"/>
</dbReference>
<dbReference type="EMBL" id="FNFV01000003">
    <property type="protein sequence ID" value="SDK55111.1"/>
    <property type="molecule type" value="Genomic_DNA"/>
</dbReference>
<keyword evidence="3" id="KW-0378">Hydrolase</keyword>
<dbReference type="InterPro" id="IPR029045">
    <property type="entry name" value="ClpP/crotonase-like_dom_sf"/>
</dbReference>
<dbReference type="CDD" id="cd06558">
    <property type="entry name" value="crotonase-like"/>
    <property type="match status" value="1"/>
</dbReference>
<proteinExistence type="predicted"/>
<comment type="catalytic activity">
    <reaction evidence="1">
        <text>3-hydroxy-2-methylpropanoyl-CoA + H2O = 3-hydroxy-2-methylpropanoate + CoA + H(+)</text>
        <dbReference type="Rhea" id="RHEA:20888"/>
        <dbReference type="ChEBI" id="CHEBI:11805"/>
        <dbReference type="ChEBI" id="CHEBI:15377"/>
        <dbReference type="ChEBI" id="CHEBI:15378"/>
        <dbReference type="ChEBI" id="CHEBI:57287"/>
        <dbReference type="ChEBI" id="CHEBI:57340"/>
        <dbReference type="EC" id="3.1.2.4"/>
    </reaction>
</comment>
<dbReference type="PANTHER" id="PTHR43176">
    <property type="entry name" value="3-HYDROXYISOBUTYRYL-COA HYDROLASE-RELATED"/>
    <property type="match status" value="1"/>
</dbReference>
<accession>A0A1G9CTT0</accession>
<gene>
    <name evidence="5" type="ORF">SAMN05216257_103228</name>
</gene>
<dbReference type="Pfam" id="PF16113">
    <property type="entry name" value="ECH_2"/>
    <property type="match status" value="1"/>
</dbReference>
<organism evidence="5 6">
    <name type="scientific">Meinhardsimonia xiamenensis</name>
    <dbReference type="NCBI Taxonomy" id="990712"/>
    <lineage>
        <taxon>Bacteria</taxon>
        <taxon>Pseudomonadati</taxon>
        <taxon>Pseudomonadota</taxon>
        <taxon>Alphaproteobacteria</taxon>
        <taxon>Rhodobacterales</taxon>
        <taxon>Paracoccaceae</taxon>
        <taxon>Meinhardsimonia</taxon>
    </lineage>
</organism>
<dbReference type="InterPro" id="IPR045004">
    <property type="entry name" value="ECH_dom"/>
</dbReference>
<dbReference type="Proteomes" id="UP000199328">
    <property type="component" value="Unassembled WGS sequence"/>
</dbReference>
<dbReference type="GO" id="GO:0005829">
    <property type="term" value="C:cytosol"/>
    <property type="evidence" value="ECO:0007669"/>
    <property type="project" value="TreeGrafter"/>
</dbReference>
<dbReference type="SUPFAM" id="SSF52096">
    <property type="entry name" value="ClpP/crotonase"/>
    <property type="match status" value="1"/>
</dbReference>
<evidence type="ECO:0000256" key="1">
    <source>
        <dbReference type="ARBA" id="ARBA00001709"/>
    </source>
</evidence>
<evidence type="ECO:0000313" key="5">
    <source>
        <dbReference type="EMBL" id="SDK55111.1"/>
    </source>
</evidence>
<dbReference type="NCBIfam" id="NF004127">
    <property type="entry name" value="PRK05617.1"/>
    <property type="match status" value="1"/>
</dbReference>
<sequence length="352" mass="38386">MSEEILIRREGRAGRITLNRPKALNALTWPMVTAIEEALDAWADDGEVALVLIDGAGERAFCAGGDIAELYRTGRAGDYDYGRRFWRDEYRMNAKLFHFPKPVVTFLHGFVMGGGVGVGCHGSHRIVCESSVVAMPECGIGLVPDVGGSLILARAPGRLGEYLGTTGTRMGPADAIHAGFADHFVPAADWEGLKAELCASGDARAVAAAAKAPGESALAARQRLVDRHFGGETLGDILRSLRIPTPGEPENTAFCEETLKVMARNSPLSMACTVQIIHRLRGPGATIERALDLEYRFTARAMEKGDFLEGIRAAIIDKDRNPRWRHTLDTLKDYEVTRMLMPLPREEKKTTS</sequence>
<dbReference type="InterPro" id="IPR032259">
    <property type="entry name" value="HIBYL-CoA-H"/>
</dbReference>
<reference evidence="6" key="1">
    <citation type="submission" date="2016-10" db="EMBL/GenBank/DDBJ databases">
        <authorList>
            <person name="Varghese N."/>
            <person name="Submissions S."/>
        </authorList>
    </citation>
    <scope>NUCLEOTIDE SEQUENCE [LARGE SCALE GENOMIC DNA]</scope>
    <source>
        <strain evidence="6">CGMCC 1.10789</strain>
    </source>
</reference>
<evidence type="ECO:0000259" key="4">
    <source>
        <dbReference type="Pfam" id="PF16113"/>
    </source>
</evidence>
<evidence type="ECO:0000256" key="2">
    <source>
        <dbReference type="ARBA" id="ARBA00011915"/>
    </source>
</evidence>
<dbReference type="AlphaFoldDB" id="A0A1G9CTT0"/>
<dbReference type="STRING" id="990712.SAMN05216257_103228"/>
<keyword evidence="6" id="KW-1185">Reference proteome</keyword>
<dbReference type="OrthoDB" id="9790967at2"/>
<dbReference type="GO" id="GO:0006574">
    <property type="term" value="P:L-valine catabolic process"/>
    <property type="evidence" value="ECO:0007669"/>
    <property type="project" value="TreeGrafter"/>
</dbReference>